<dbReference type="CDD" id="cd10795">
    <property type="entry name" value="GH57N_MJA1_like"/>
    <property type="match status" value="1"/>
</dbReference>
<dbReference type="Pfam" id="PF03065">
    <property type="entry name" value="Glyco_hydro_57"/>
    <property type="match status" value="1"/>
</dbReference>
<evidence type="ECO:0000259" key="3">
    <source>
        <dbReference type="Pfam" id="PF03065"/>
    </source>
</evidence>
<dbReference type="RefSeq" id="WP_009580760.1">
    <property type="nucleotide sequence ID" value="NZ_AMZN01000049.1"/>
</dbReference>
<dbReference type="OrthoDB" id="138256at2"/>
<comment type="similarity">
    <text evidence="1">Belongs to the glycosyl hydrolase 57 family.</text>
</comment>
<dbReference type="PATRIC" id="fig|1237149.3.peg.3155"/>
<organism evidence="4 5">
    <name type="scientific">Fulvivirga imtechensis AK7</name>
    <dbReference type="NCBI Taxonomy" id="1237149"/>
    <lineage>
        <taxon>Bacteria</taxon>
        <taxon>Pseudomonadati</taxon>
        <taxon>Bacteroidota</taxon>
        <taxon>Cytophagia</taxon>
        <taxon>Cytophagales</taxon>
        <taxon>Fulvivirgaceae</taxon>
        <taxon>Fulvivirga</taxon>
    </lineage>
</organism>
<reference evidence="4 5" key="1">
    <citation type="submission" date="2012-12" db="EMBL/GenBank/DDBJ databases">
        <title>Genome assembly of Fulvivirga imtechensis AK7.</title>
        <authorList>
            <person name="Nupur N."/>
            <person name="Khatri I."/>
            <person name="Kumar R."/>
            <person name="Subramanian S."/>
            <person name="Pinnaka A."/>
        </authorList>
    </citation>
    <scope>NUCLEOTIDE SEQUENCE [LARGE SCALE GENOMIC DNA]</scope>
    <source>
        <strain evidence="4 5">AK7</strain>
    </source>
</reference>
<proteinExistence type="inferred from homology"/>
<feature type="domain" description="Glycoside hydrolase family 57 N-terminal" evidence="3">
    <location>
        <begin position="6"/>
        <end position="289"/>
    </location>
</feature>
<protein>
    <submittedName>
        <fullName evidence="4">Alpha-amylase</fullName>
    </submittedName>
</protein>
<dbReference type="SUPFAM" id="SSF88713">
    <property type="entry name" value="Glycoside hydrolase/deacetylase"/>
    <property type="match status" value="1"/>
</dbReference>
<keyword evidence="2" id="KW-0119">Carbohydrate metabolism</keyword>
<dbReference type="InterPro" id="IPR004300">
    <property type="entry name" value="Glyco_hydro_57_N"/>
</dbReference>
<dbReference type="Proteomes" id="UP000011135">
    <property type="component" value="Unassembled WGS sequence"/>
</dbReference>
<dbReference type="PANTHER" id="PTHR36306">
    <property type="entry name" value="ALPHA-AMYLASE-RELATED-RELATED"/>
    <property type="match status" value="1"/>
</dbReference>
<dbReference type="InterPro" id="IPR011330">
    <property type="entry name" value="Glyco_hydro/deAcase_b/a-brl"/>
</dbReference>
<dbReference type="GO" id="GO:0005975">
    <property type="term" value="P:carbohydrate metabolic process"/>
    <property type="evidence" value="ECO:0007669"/>
    <property type="project" value="InterPro"/>
</dbReference>
<evidence type="ECO:0000313" key="4">
    <source>
        <dbReference type="EMBL" id="ELR70786.1"/>
    </source>
</evidence>
<dbReference type="PANTHER" id="PTHR36306:SF1">
    <property type="entry name" value="ALPHA-AMYLASE-RELATED"/>
    <property type="match status" value="1"/>
</dbReference>
<sequence>MKAICLYFQVHQPFRLKTYRFFDIGKDDNYFDNHSNAGIIRKIAEKCYLPANKILMDIIRAYPGRFKVAFSISGTALDQFELYAPEVLKSFRELVATGHVELLAETYSHSLASLVSGDEFKKQVKRHIKRIRQLFGVTPTTFRNTELIYSDKIARKVAMMGFEAMLTEGTEKILGPQSPNHIYKSQAAPNLKLLLKNYRLSDDIAFRFSDQSWQQWPLTSQKFIKWLNELPEEQQIVNLFMDYETFGEHQWAANGIFDFLTSLSLELLTSSPFTFVTPTEAIRQLDVRNSLSASNPISWADEARDLSAWLGNELQHDAFDSLYKLKKKVKKCTDKKILNDWKYLQTSDHFYYMCTKDMADGEVHKYFTPYSSPYLAFINYMNVLSDFEIRVTQHLRALRRQREQQLIKKLINDEREAILQPVMADLIVERKIKARK</sequence>
<dbReference type="AlphaFoldDB" id="L8JPC5"/>
<dbReference type="STRING" id="1237149.C900_03394"/>
<accession>L8JPC5</accession>
<dbReference type="eggNOG" id="COG1449">
    <property type="taxonomic scope" value="Bacteria"/>
</dbReference>
<dbReference type="Gene3D" id="3.20.110.20">
    <property type="match status" value="1"/>
</dbReference>
<dbReference type="GO" id="GO:0003824">
    <property type="term" value="F:catalytic activity"/>
    <property type="evidence" value="ECO:0007669"/>
    <property type="project" value="InterPro"/>
</dbReference>
<dbReference type="EMBL" id="AMZN01000049">
    <property type="protein sequence ID" value="ELR70786.1"/>
    <property type="molecule type" value="Genomic_DNA"/>
</dbReference>
<gene>
    <name evidence="4" type="ORF">C900_03394</name>
</gene>
<dbReference type="InterPro" id="IPR052046">
    <property type="entry name" value="GH57_Enzymes"/>
</dbReference>
<comment type="caution">
    <text evidence="4">The sequence shown here is derived from an EMBL/GenBank/DDBJ whole genome shotgun (WGS) entry which is preliminary data.</text>
</comment>
<evidence type="ECO:0000256" key="2">
    <source>
        <dbReference type="ARBA" id="ARBA00023277"/>
    </source>
</evidence>
<evidence type="ECO:0000313" key="5">
    <source>
        <dbReference type="Proteomes" id="UP000011135"/>
    </source>
</evidence>
<evidence type="ECO:0000256" key="1">
    <source>
        <dbReference type="ARBA" id="ARBA00006821"/>
    </source>
</evidence>
<name>L8JPC5_9BACT</name>
<keyword evidence="5" id="KW-1185">Reference proteome</keyword>